<dbReference type="SUPFAM" id="SSF54928">
    <property type="entry name" value="RNA-binding domain, RBD"/>
    <property type="match status" value="1"/>
</dbReference>
<reference evidence="5" key="1">
    <citation type="submission" date="2009-06" db="EMBL/GenBank/DDBJ databases">
        <title>Lepeophtheirus salmonis ESTs and full-length cDNAs.</title>
        <authorList>
            <person name="Yasuike M."/>
            <person name="von Schalburg K."/>
            <person name="Cooper G."/>
            <person name="Leong J."/>
            <person name="Jones S.R.M."/>
            <person name="Koop B.F."/>
        </authorList>
    </citation>
    <scope>NUCLEOTIDE SEQUENCE</scope>
    <source>
        <strain evidence="5">Pacific form</strain>
        <tissue evidence="5">Whole</tissue>
    </source>
</reference>
<dbReference type="EMBL" id="HACA01018850">
    <property type="protein sequence ID" value="CDW36211.1"/>
    <property type="molecule type" value="Transcribed_RNA"/>
</dbReference>
<proteinExistence type="evidence at transcript level"/>
<feature type="region of interest" description="Disordered" evidence="3">
    <location>
        <begin position="71"/>
        <end position="308"/>
    </location>
</feature>
<gene>
    <name evidence="5" type="primary">SFRS7</name>
</gene>
<evidence type="ECO:0000313" key="5">
    <source>
        <dbReference type="EMBL" id="ACO13123.1"/>
    </source>
</evidence>
<feature type="compositionally biased region" description="Gly residues" evidence="3">
    <location>
        <begin position="196"/>
        <end position="205"/>
    </location>
</feature>
<keyword evidence="1 2" id="KW-0694">RNA-binding</keyword>
<feature type="compositionally biased region" description="Basic and acidic residues" evidence="3">
    <location>
        <begin position="256"/>
        <end position="278"/>
    </location>
</feature>
<dbReference type="InterPro" id="IPR035979">
    <property type="entry name" value="RBD_domain_sf"/>
</dbReference>
<dbReference type="InterPro" id="IPR000504">
    <property type="entry name" value="RRM_dom"/>
</dbReference>
<feature type="compositionally biased region" description="Gly residues" evidence="3">
    <location>
        <begin position="96"/>
        <end position="106"/>
    </location>
</feature>
<dbReference type="EMBL" id="BT078699">
    <property type="protein sequence ID" value="ACO13123.1"/>
    <property type="molecule type" value="mRNA"/>
</dbReference>
<dbReference type="GO" id="GO:0003723">
    <property type="term" value="F:RNA binding"/>
    <property type="evidence" value="ECO:0007669"/>
    <property type="project" value="UniProtKB-UniRule"/>
</dbReference>
<dbReference type="EMBL" id="BT120464">
    <property type="protein sequence ID" value="ADD24104.1"/>
    <property type="molecule type" value="mRNA"/>
</dbReference>
<feature type="compositionally biased region" description="Low complexity" evidence="3">
    <location>
        <begin position="152"/>
        <end position="176"/>
    </location>
</feature>
<dbReference type="PANTHER" id="PTHR48038:SF1">
    <property type="entry name" value="RIBONUCLEOPROTEIN RB97D"/>
    <property type="match status" value="1"/>
</dbReference>
<evidence type="ECO:0000256" key="2">
    <source>
        <dbReference type="PROSITE-ProRule" id="PRU00176"/>
    </source>
</evidence>
<feature type="compositionally biased region" description="Basic residues" evidence="3">
    <location>
        <begin position="298"/>
        <end position="308"/>
    </location>
</feature>
<organism evidence="5">
    <name type="scientific">Lepeophtheirus salmonis</name>
    <name type="common">Salmon louse</name>
    <name type="synonym">Caligus salmonis</name>
    <dbReference type="NCBI Taxonomy" id="72036"/>
    <lineage>
        <taxon>Eukaryota</taxon>
        <taxon>Metazoa</taxon>
        <taxon>Ecdysozoa</taxon>
        <taxon>Arthropoda</taxon>
        <taxon>Crustacea</taxon>
        <taxon>Multicrustacea</taxon>
        <taxon>Hexanauplia</taxon>
        <taxon>Copepoda</taxon>
        <taxon>Siphonostomatoida</taxon>
        <taxon>Caligidae</taxon>
        <taxon>Lepeophtheirus</taxon>
    </lineage>
</organism>
<evidence type="ECO:0000256" key="3">
    <source>
        <dbReference type="SAM" id="MobiDB-lite"/>
    </source>
</evidence>
<dbReference type="Pfam" id="PF00076">
    <property type="entry name" value="RRM_1"/>
    <property type="match status" value="1"/>
</dbReference>
<feature type="domain" description="RRM" evidence="4">
    <location>
        <begin position="3"/>
        <end position="73"/>
    </location>
</feature>
<name>C1BVS0_LEPSM</name>
<dbReference type="PROSITE" id="PS50102">
    <property type="entry name" value="RRM"/>
    <property type="match status" value="1"/>
</dbReference>
<sequence length="308" mass="34711">MRGKIYIGNLNETIRKSELRQEFEKFGEISDLFVNHGFAHLTYVDTRSSEDAIRIMDGEVFFGSKLRVEMSQDHEEGRRGRGYSPPPSHSRHGGPPYRGGGMSRGGGRSHDMFHNRRSSPSHSGFGRGGSPPRRDDYYSRRHSPPPPRYRSRSPIGSRYSSSHRMPSPSRSSLPPRDNYGPPQRSFSDRDYRGRGSYNGGRGGGRYQDDYRPRDLGRSSDRESNGLSRGYDSRKPRGRGGPPRDGGSRSFGGPPRDGSRSRGEGPRDEPRRFDRDSRSRGGPPPRDGYRSRGPPRGAPRSRGRFMRGR</sequence>
<dbReference type="SMART" id="SM00360">
    <property type="entry name" value="RRM"/>
    <property type="match status" value="1"/>
</dbReference>
<evidence type="ECO:0000259" key="4">
    <source>
        <dbReference type="PROSITE" id="PS50102"/>
    </source>
</evidence>
<evidence type="ECO:0000256" key="1">
    <source>
        <dbReference type="ARBA" id="ARBA00022884"/>
    </source>
</evidence>
<accession>C1BVS0</accession>
<reference evidence="6" key="2">
    <citation type="submission" date="2014-05" db="EMBL/GenBank/DDBJ databases">
        <authorList>
            <person name="Chronopoulou M."/>
        </authorList>
    </citation>
    <scope>NUCLEOTIDE SEQUENCE</scope>
    <source>
        <tissue evidence="6">Whole organism</tissue>
    </source>
</reference>
<dbReference type="InterPro" id="IPR012677">
    <property type="entry name" value="Nucleotide-bd_a/b_plait_sf"/>
</dbReference>
<protein>
    <submittedName>
        <fullName evidence="5">Splicing factor, arginine/serine-rich 7</fullName>
    </submittedName>
</protein>
<dbReference type="OrthoDB" id="79941at2759"/>
<dbReference type="Gene3D" id="3.30.70.330">
    <property type="match status" value="1"/>
</dbReference>
<evidence type="ECO:0000313" key="6">
    <source>
        <dbReference type="EMBL" id="CDW36211.1"/>
    </source>
</evidence>
<feature type="compositionally biased region" description="Basic and acidic residues" evidence="3">
    <location>
        <begin position="206"/>
        <end position="223"/>
    </location>
</feature>
<dbReference type="PANTHER" id="PTHR48038">
    <property type="entry name" value="RIBONUCLEOPROTEIN RB97D"/>
    <property type="match status" value="1"/>
</dbReference>
<dbReference type="AlphaFoldDB" id="C1BVS0"/>